<dbReference type="RefSeq" id="WP_146416060.1">
    <property type="nucleotide sequence ID" value="NZ_SJPZ01000002.1"/>
</dbReference>
<dbReference type="AlphaFoldDB" id="A0A5C6FMR3"/>
<accession>A0A5C6FMR3</accession>
<feature type="signal peptide" evidence="1">
    <location>
        <begin position="1"/>
        <end position="21"/>
    </location>
</feature>
<feature type="chain" id="PRO_5023147446" description="PEGA domain-containing protein" evidence="1">
    <location>
        <begin position="22"/>
        <end position="156"/>
    </location>
</feature>
<evidence type="ECO:0000313" key="2">
    <source>
        <dbReference type="EMBL" id="TWU63460.1"/>
    </source>
</evidence>
<gene>
    <name evidence="2" type="ORF">V7x_52000</name>
</gene>
<evidence type="ECO:0000313" key="3">
    <source>
        <dbReference type="Proteomes" id="UP000316476"/>
    </source>
</evidence>
<reference evidence="2 3" key="1">
    <citation type="submission" date="2019-02" db="EMBL/GenBank/DDBJ databases">
        <title>Deep-cultivation of Planctomycetes and their phenomic and genomic characterization uncovers novel biology.</title>
        <authorList>
            <person name="Wiegand S."/>
            <person name="Jogler M."/>
            <person name="Boedeker C."/>
            <person name="Pinto D."/>
            <person name="Vollmers J."/>
            <person name="Rivas-Marin E."/>
            <person name="Kohn T."/>
            <person name="Peeters S.H."/>
            <person name="Heuer A."/>
            <person name="Rast P."/>
            <person name="Oberbeckmann S."/>
            <person name="Bunk B."/>
            <person name="Jeske O."/>
            <person name="Meyerdierks A."/>
            <person name="Storesund J.E."/>
            <person name="Kallscheuer N."/>
            <person name="Luecker S."/>
            <person name="Lage O.M."/>
            <person name="Pohl T."/>
            <person name="Merkel B.J."/>
            <person name="Hornburger P."/>
            <person name="Mueller R.-W."/>
            <person name="Bruemmer F."/>
            <person name="Labrenz M."/>
            <person name="Spormann A.M."/>
            <person name="Op Den Camp H."/>
            <person name="Overmann J."/>
            <person name="Amann R."/>
            <person name="Jetten M.S.M."/>
            <person name="Mascher T."/>
            <person name="Medema M.H."/>
            <person name="Devos D.P."/>
            <person name="Kaster A.-K."/>
            <person name="Ovreas L."/>
            <person name="Rohde M."/>
            <person name="Galperin M.Y."/>
            <person name="Jogler C."/>
        </authorList>
    </citation>
    <scope>NUCLEOTIDE SEQUENCE [LARGE SCALE GENOMIC DNA]</scope>
    <source>
        <strain evidence="2 3">V7</strain>
    </source>
</reference>
<comment type="caution">
    <text evidence="2">The sequence shown here is derived from an EMBL/GenBank/DDBJ whole genome shotgun (WGS) entry which is preliminary data.</text>
</comment>
<dbReference type="OrthoDB" id="283400at2"/>
<dbReference type="EMBL" id="SJPZ01000002">
    <property type="protein sequence ID" value="TWU63460.1"/>
    <property type="molecule type" value="Genomic_DNA"/>
</dbReference>
<evidence type="ECO:0008006" key="4">
    <source>
        <dbReference type="Google" id="ProtNLM"/>
    </source>
</evidence>
<keyword evidence="1" id="KW-0732">Signal</keyword>
<protein>
    <recommendedName>
        <fullName evidence="4">PEGA domain-containing protein</fullName>
    </recommendedName>
</protein>
<proteinExistence type="predicted"/>
<evidence type="ECO:0000256" key="1">
    <source>
        <dbReference type="SAM" id="SignalP"/>
    </source>
</evidence>
<dbReference type="Proteomes" id="UP000316476">
    <property type="component" value="Unassembled WGS sequence"/>
</dbReference>
<organism evidence="2 3">
    <name type="scientific">Crateriforma conspicua</name>
    <dbReference type="NCBI Taxonomy" id="2527996"/>
    <lineage>
        <taxon>Bacteria</taxon>
        <taxon>Pseudomonadati</taxon>
        <taxon>Planctomycetota</taxon>
        <taxon>Planctomycetia</taxon>
        <taxon>Planctomycetales</taxon>
        <taxon>Planctomycetaceae</taxon>
        <taxon>Crateriforma</taxon>
    </lineage>
</organism>
<sequence length="156" mass="16720" precursor="true">MARLLTAWVSLFALAPTAGLADDSVPSGHSTLHIVFITPHSQQGVREFDGGQRSMVRVGNAIVPAADVRPIRITIDGGFVGHAMAGVWDVKPVFVLPEGNHKLKFELDGFDPVSTDIRVLGTKSKQYLLVKFPAESPRLKRPAASVDAATGHSLND</sequence>
<name>A0A5C6FMR3_9PLAN</name>